<dbReference type="Pfam" id="PF05977">
    <property type="entry name" value="MFS_3"/>
    <property type="match status" value="1"/>
</dbReference>
<dbReference type="Gene3D" id="1.20.1250.20">
    <property type="entry name" value="MFS general substrate transporter like domains"/>
    <property type="match status" value="1"/>
</dbReference>
<evidence type="ECO:0000313" key="9">
    <source>
        <dbReference type="Proteomes" id="UP000675284"/>
    </source>
</evidence>
<dbReference type="AlphaFoldDB" id="A0A941DR26"/>
<feature type="transmembrane region" description="Helical" evidence="7">
    <location>
        <begin position="42"/>
        <end position="62"/>
    </location>
</feature>
<dbReference type="PANTHER" id="PTHR23513:SF6">
    <property type="entry name" value="MAJOR FACILITATOR SUPERFAMILY ASSOCIATED DOMAIN-CONTAINING PROTEIN"/>
    <property type="match status" value="1"/>
</dbReference>
<keyword evidence="5 7" id="KW-1133">Transmembrane helix</keyword>
<dbReference type="SUPFAM" id="SSF103473">
    <property type="entry name" value="MFS general substrate transporter"/>
    <property type="match status" value="1"/>
</dbReference>
<evidence type="ECO:0000256" key="7">
    <source>
        <dbReference type="SAM" id="Phobius"/>
    </source>
</evidence>
<keyword evidence="9" id="KW-1185">Reference proteome</keyword>
<evidence type="ECO:0000256" key="6">
    <source>
        <dbReference type="ARBA" id="ARBA00023136"/>
    </source>
</evidence>
<feature type="transmembrane region" description="Helical" evidence="7">
    <location>
        <begin position="286"/>
        <end position="305"/>
    </location>
</feature>
<evidence type="ECO:0000256" key="2">
    <source>
        <dbReference type="ARBA" id="ARBA00022448"/>
    </source>
</evidence>
<protein>
    <submittedName>
        <fullName evidence="8">MFS transporter</fullName>
    </submittedName>
</protein>
<feature type="transmembrane region" description="Helical" evidence="7">
    <location>
        <begin position="223"/>
        <end position="245"/>
    </location>
</feature>
<comment type="subcellular location">
    <subcellularLocation>
        <location evidence="1">Cell membrane</location>
        <topology evidence="1">Multi-pass membrane protein</topology>
    </subcellularLocation>
</comment>
<keyword evidence="3" id="KW-1003">Cell membrane</keyword>
<feature type="transmembrane region" description="Helical" evidence="7">
    <location>
        <begin position="374"/>
        <end position="393"/>
    </location>
</feature>
<feature type="transmembrane region" description="Helical" evidence="7">
    <location>
        <begin position="14"/>
        <end position="35"/>
    </location>
</feature>
<feature type="transmembrane region" description="Helical" evidence="7">
    <location>
        <begin position="257"/>
        <end position="279"/>
    </location>
</feature>
<proteinExistence type="predicted"/>
<evidence type="ECO:0000256" key="4">
    <source>
        <dbReference type="ARBA" id="ARBA00022692"/>
    </source>
</evidence>
<dbReference type="CDD" id="cd06173">
    <property type="entry name" value="MFS_MefA_like"/>
    <property type="match status" value="1"/>
</dbReference>
<keyword evidence="6 7" id="KW-0472">Membrane</keyword>
<feature type="transmembrane region" description="Helical" evidence="7">
    <location>
        <begin position="345"/>
        <end position="368"/>
    </location>
</feature>
<name>A0A941DR26_9BACI</name>
<evidence type="ECO:0000256" key="5">
    <source>
        <dbReference type="ARBA" id="ARBA00022989"/>
    </source>
</evidence>
<dbReference type="InterPro" id="IPR010290">
    <property type="entry name" value="TM_effector"/>
</dbReference>
<dbReference type="GO" id="GO:0005886">
    <property type="term" value="C:plasma membrane"/>
    <property type="evidence" value="ECO:0007669"/>
    <property type="project" value="UniProtKB-SubCell"/>
</dbReference>
<dbReference type="RefSeq" id="WP_121604668.1">
    <property type="nucleotide sequence ID" value="NZ_JAGSOT010000011.1"/>
</dbReference>
<keyword evidence="2" id="KW-0813">Transport</keyword>
<feature type="transmembrane region" description="Helical" evidence="7">
    <location>
        <begin position="158"/>
        <end position="186"/>
    </location>
</feature>
<comment type="caution">
    <text evidence="8">The sequence shown here is derived from an EMBL/GenBank/DDBJ whole genome shotgun (WGS) entry which is preliminary data.</text>
</comment>
<evidence type="ECO:0000313" key="8">
    <source>
        <dbReference type="EMBL" id="MBR7795444.1"/>
    </source>
</evidence>
<reference evidence="8" key="1">
    <citation type="submission" date="2021-04" db="EMBL/GenBank/DDBJ databases">
        <title>Isolation and polyphasic classification of algal microorganism.</title>
        <authorList>
            <person name="Wang S."/>
        </authorList>
    </citation>
    <scope>NUCLEOTIDE SEQUENCE</scope>
    <source>
        <strain evidence="8">720a</strain>
    </source>
</reference>
<dbReference type="Proteomes" id="UP000675284">
    <property type="component" value="Unassembled WGS sequence"/>
</dbReference>
<sequence length="421" mass="46456">MIKVLKNIEFVKLLIGRLFSNAGDSLYAIASMWLVQELTHSTFYTGLVGFLTLFPQALTFLIGPLVDKLNLKKILVYTQLFQSILISIIPIAYYGDFLSVTLVLIIMPVVSFTNQFFYPTQNVVLPYMVSKDNLVHANSLFTFTYQGTDLTLKAVGGVLIGMFGAISIYIIDSIAFLITALLLLTIKIPERSIQKSAKSSFKVEVKHYFLLLKEGFAFVIKSVLIWLFVISSLGNLIIGMVFAILPSFADRFSGPETYGFILASMSSGLLIGALAASWLSKYPMGLLTVFLFFIGGTSWIISGFIKDSVLVIILFGIAWVPMGATNILLFTFIQSNVPELMIGRVVSLITSISMSLMPLGAFLGGIIGEIQSSQFVYTISGTSLLIISLYCLFHPTIRKIPKISNIQPERYGLNNVLKENG</sequence>
<dbReference type="EMBL" id="JAGSOT010000011">
    <property type="protein sequence ID" value="MBR7795444.1"/>
    <property type="molecule type" value="Genomic_DNA"/>
</dbReference>
<accession>A0A941DR26</accession>
<organism evidence="8 9">
    <name type="scientific">Virgibacillus salarius</name>
    <dbReference type="NCBI Taxonomy" id="447199"/>
    <lineage>
        <taxon>Bacteria</taxon>
        <taxon>Bacillati</taxon>
        <taxon>Bacillota</taxon>
        <taxon>Bacilli</taxon>
        <taxon>Bacillales</taxon>
        <taxon>Bacillaceae</taxon>
        <taxon>Virgibacillus</taxon>
    </lineage>
</organism>
<feature type="transmembrane region" description="Helical" evidence="7">
    <location>
        <begin position="311"/>
        <end position="333"/>
    </location>
</feature>
<evidence type="ECO:0000256" key="1">
    <source>
        <dbReference type="ARBA" id="ARBA00004651"/>
    </source>
</evidence>
<gene>
    <name evidence="8" type="ORF">KCX74_05230</name>
</gene>
<evidence type="ECO:0000256" key="3">
    <source>
        <dbReference type="ARBA" id="ARBA00022475"/>
    </source>
</evidence>
<keyword evidence="4 7" id="KW-0812">Transmembrane</keyword>
<dbReference type="PANTHER" id="PTHR23513">
    <property type="entry name" value="INTEGRAL MEMBRANE EFFLUX PROTEIN-RELATED"/>
    <property type="match status" value="1"/>
</dbReference>
<dbReference type="InterPro" id="IPR036259">
    <property type="entry name" value="MFS_trans_sf"/>
</dbReference>